<proteinExistence type="inferred from homology"/>
<dbReference type="PANTHER" id="PTHR33406">
    <property type="entry name" value="MEMBRANE PROTEIN MJ1562-RELATED"/>
    <property type="match status" value="1"/>
</dbReference>
<organism evidence="9 10">
    <name type="scientific">Amycolatopsis tucumanensis</name>
    <dbReference type="NCBI Taxonomy" id="401106"/>
    <lineage>
        <taxon>Bacteria</taxon>
        <taxon>Bacillati</taxon>
        <taxon>Actinomycetota</taxon>
        <taxon>Actinomycetes</taxon>
        <taxon>Pseudonocardiales</taxon>
        <taxon>Pseudonocardiaceae</taxon>
        <taxon>Amycolatopsis</taxon>
    </lineage>
</organism>
<keyword evidence="6 7" id="KW-0472">Membrane</keyword>
<evidence type="ECO:0000256" key="7">
    <source>
        <dbReference type="SAM" id="Phobius"/>
    </source>
</evidence>
<evidence type="ECO:0000256" key="6">
    <source>
        <dbReference type="ARBA" id="ARBA00023136"/>
    </source>
</evidence>
<feature type="transmembrane region" description="Helical" evidence="7">
    <location>
        <begin position="661"/>
        <end position="685"/>
    </location>
</feature>
<dbReference type="InterPro" id="IPR050545">
    <property type="entry name" value="Mycobact_MmpL"/>
</dbReference>
<evidence type="ECO:0000256" key="4">
    <source>
        <dbReference type="ARBA" id="ARBA00022692"/>
    </source>
</evidence>
<dbReference type="PANTHER" id="PTHR33406:SF11">
    <property type="entry name" value="MEMBRANE PROTEIN SCO6666-RELATED"/>
    <property type="match status" value="1"/>
</dbReference>
<keyword evidence="10" id="KW-1185">Reference proteome</keyword>
<dbReference type="InterPro" id="IPR000731">
    <property type="entry name" value="SSD"/>
</dbReference>
<dbReference type="Gene3D" id="1.20.1640.10">
    <property type="entry name" value="Multidrug efflux transporter AcrB transmembrane domain"/>
    <property type="match status" value="2"/>
</dbReference>
<feature type="transmembrane region" description="Helical" evidence="7">
    <location>
        <begin position="637"/>
        <end position="655"/>
    </location>
</feature>
<feature type="transmembrane region" description="Helical" evidence="7">
    <location>
        <begin position="235"/>
        <end position="257"/>
    </location>
</feature>
<keyword evidence="4 7" id="KW-0812">Transmembrane</keyword>
<keyword evidence="3" id="KW-1003">Cell membrane</keyword>
<dbReference type="Pfam" id="PF03176">
    <property type="entry name" value="MMPL"/>
    <property type="match status" value="2"/>
</dbReference>
<feature type="transmembrane region" description="Helical" evidence="7">
    <location>
        <begin position="555"/>
        <end position="573"/>
    </location>
</feature>
<dbReference type="EMBL" id="BAABCM010000009">
    <property type="protein sequence ID" value="GAA3830866.1"/>
    <property type="molecule type" value="Genomic_DNA"/>
</dbReference>
<evidence type="ECO:0000256" key="5">
    <source>
        <dbReference type="ARBA" id="ARBA00022989"/>
    </source>
</evidence>
<name>A0ABP7IZN7_9PSEU</name>
<feature type="transmembrane region" description="Helical" evidence="7">
    <location>
        <begin position="206"/>
        <end position="229"/>
    </location>
</feature>
<comment type="similarity">
    <text evidence="2">Belongs to the resistance-nodulation-cell division (RND) (TC 2.A.6) family. MmpL subfamily.</text>
</comment>
<evidence type="ECO:0000313" key="10">
    <source>
        <dbReference type="Proteomes" id="UP001501624"/>
    </source>
</evidence>
<feature type="domain" description="SSD" evidence="8">
    <location>
        <begin position="217"/>
        <end position="334"/>
    </location>
</feature>
<evidence type="ECO:0000256" key="2">
    <source>
        <dbReference type="ARBA" id="ARBA00010157"/>
    </source>
</evidence>
<feature type="transmembrane region" description="Helical" evidence="7">
    <location>
        <begin position="311"/>
        <end position="335"/>
    </location>
</feature>
<feature type="transmembrane region" description="Helical" evidence="7">
    <location>
        <begin position="284"/>
        <end position="305"/>
    </location>
</feature>
<reference evidence="10" key="1">
    <citation type="journal article" date="2019" name="Int. J. Syst. Evol. Microbiol.">
        <title>The Global Catalogue of Microorganisms (GCM) 10K type strain sequencing project: providing services to taxonomists for standard genome sequencing and annotation.</title>
        <authorList>
            <consortium name="The Broad Institute Genomics Platform"/>
            <consortium name="The Broad Institute Genome Sequencing Center for Infectious Disease"/>
            <person name="Wu L."/>
            <person name="Ma J."/>
        </authorList>
    </citation>
    <scope>NUCLEOTIDE SEQUENCE [LARGE SCALE GENOMIC DNA]</scope>
    <source>
        <strain evidence="10">JCM 17017</strain>
    </source>
</reference>
<dbReference type="RefSeq" id="WP_237335791.1">
    <property type="nucleotide sequence ID" value="NZ_BAABCM010000009.1"/>
</dbReference>
<evidence type="ECO:0000313" key="9">
    <source>
        <dbReference type="EMBL" id="GAA3830866.1"/>
    </source>
</evidence>
<keyword evidence="5 7" id="KW-1133">Transmembrane helix</keyword>
<accession>A0ABP7IZN7</accession>
<gene>
    <name evidence="9" type="ORF">GCM10022380_56870</name>
</gene>
<dbReference type="PROSITE" id="PS50156">
    <property type="entry name" value="SSD"/>
    <property type="match status" value="1"/>
</dbReference>
<comment type="caution">
    <text evidence="9">The sequence shown here is derived from an EMBL/GenBank/DDBJ whole genome shotgun (WGS) entry which is preliminary data.</text>
</comment>
<evidence type="ECO:0000256" key="3">
    <source>
        <dbReference type="ARBA" id="ARBA00022475"/>
    </source>
</evidence>
<sequence>MPSPLSRLGRFTVRRRRWVLAAAVLLTLLAGALAAGAMNALTLSRIDAPGSESDQAKEILRAQFDTGPPNLLFLVTAAEGTVDDAAVRAAGEAVAADLAAQPGVAEVASYWSRGGSPALRSEDGRQAIILALVPGGVNESRERVGELAAAFTGPRGPVTLEAGGQDEVFREVGAQARTDFLRAEAIAIPLVLLLLMLVYRRVAVALVTLGVGLFAIVTTLAGLRVLTAVTEVSTFAANLTLVMGLALGVDYCLFVVARYREELAVGREVGDAVTTAVATAGRTVLFSGLTVAVSMCALLLFPLAFLRAFAYAGVLVVLTAMLGALVVLPAALAALGHRAADPVPRARRSAGWYRITSQVLRRPVLTGGLALLVVLALAAPLLGARFGVPDDRVLPADSPSRVTSDSVRAGFDQEETDALYVVLPRAGEITGYAEALSELDGVAQVDSAAGTFASGALARTPGPDAARFTADGGTFLTVIPSAQALSGDIGDLVQRVRDLPGPAAKLVGGSPAEMTDWRDRATSRVPLVLAVIVLLTLLILFLMTGSVLLPLKATVLNLLSLGVMFGALVWVFQDGNLAGLLAFTPTGTLETSIPILMFCVAYGLSMDYEVFVTSRIREEYLRTGDTNGSVATGVQRSAPLVTTAAAILALSFATYTTGGVVYLKMLGLGMFVTVLVDATLLRGVLLPAFMRLAGRANWWAPAFYRRRLARAEPQPAAGATAAGRGGA</sequence>
<protein>
    <submittedName>
        <fullName evidence="9">MMPL family transporter</fullName>
    </submittedName>
</protein>
<dbReference type="Proteomes" id="UP001501624">
    <property type="component" value="Unassembled WGS sequence"/>
</dbReference>
<evidence type="ECO:0000259" key="8">
    <source>
        <dbReference type="PROSITE" id="PS50156"/>
    </source>
</evidence>
<feature type="transmembrane region" description="Helical" evidence="7">
    <location>
        <begin position="527"/>
        <end position="548"/>
    </location>
</feature>
<comment type="subcellular location">
    <subcellularLocation>
        <location evidence="1">Cell membrane</location>
        <topology evidence="1">Multi-pass membrane protein</topology>
    </subcellularLocation>
</comment>
<dbReference type="InterPro" id="IPR004869">
    <property type="entry name" value="MMPL_dom"/>
</dbReference>
<feature type="transmembrane region" description="Helical" evidence="7">
    <location>
        <begin position="364"/>
        <end position="384"/>
    </location>
</feature>
<evidence type="ECO:0000256" key="1">
    <source>
        <dbReference type="ARBA" id="ARBA00004651"/>
    </source>
</evidence>
<dbReference type="SUPFAM" id="SSF82866">
    <property type="entry name" value="Multidrug efflux transporter AcrB transmembrane domain"/>
    <property type="match status" value="2"/>
</dbReference>